<dbReference type="EMBL" id="MT141391">
    <property type="protein sequence ID" value="QJA59985.1"/>
    <property type="molecule type" value="Genomic_DNA"/>
</dbReference>
<protein>
    <submittedName>
        <fullName evidence="1">Uncharacterized protein</fullName>
    </submittedName>
</protein>
<evidence type="ECO:0000313" key="1">
    <source>
        <dbReference type="EMBL" id="QJA59985.1"/>
    </source>
</evidence>
<gene>
    <name evidence="1" type="ORF">MM415B01211_0017</name>
</gene>
<dbReference type="AlphaFoldDB" id="A0A6M3IS70"/>
<accession>A0A6M3IS70</accession>
<reference evidence="1" key="1">
    <citation type="submission" date="2020-03" db="EMBL/GenBank/DDBJ databases">
        <title>The deep terrestrial virosphere.</title>
        <authorList>
            <person name="Holmfeldt K."/>
            <person name="Nilsson E."/>
            <person name="Simone D."/>
            <person name="Lopez-Fernandez M."/>
            <person name="Wu X."/>
            <person name="de Brujin I."/>
            <person name="Lundin D."/>
            <person name="Andersson A."/>
            <person name="Bertilsson S."/>
            <person name="Dopson M."/>
        </authorList>
    </citation>
    <scope>NUCLEOTIDE SEQUENCE</scope>
    <source>
        <strain evidence="1">MM415B01211</strain>
    </source>
</reference>
<sequence length="48" mass="5855">MWCEKCQKYTKGYWGDDYKFEESYEPWCICGIEVEVQFGMEVDNKKET</sequence>
<name>A0A6M3IS70_9ZZZZ</name>
<proteinExistence type="predicted"/>
<organism evidence="1">
    <name type="scientific">viral metagenome</name>
    <dbReference type="NCBI Taxonomy" id="1070528"/>
    <lineage>
        <taxon>unclassified sequences</taxon>
        <taxon>metagenomes</taxon>
        <taxon>organismal metagenomes</taxon>
    </lineage>
</organism>